<gene>
    <name evidence="14" type="ORF">OXX778_LOCUS11595</name>
</gene>
<dbReference type="EC" id="6.1.1.16" evidence="2"/>
<keyword evidence="9" id="KW-0030">Aminoacyl-tRNA synthetase</keyword>
<feature type="domain" description="tRNA synthetases class I catalytic" evidence="13">
    <location>
        <begin position="32"/>
        <end position="434"/>
    </location>
</feature>
<dbReference type="CDD" id="cd00672">
    <property type="entry name" value="CysRS_core"/>
    <property type="match status" value="1"/>
</dbReference>
<evidence type="ECO:0000256" key="7">
    <source>
        <dbReference type="ARBA" id="ARBA00022840"/>
    </source>
</evidence>
<name>A0A813ZXG2_9BILA</name>
<dbReference type="AlphaFoldDB" id="A0A813ZXG2"/>
<dbReference type="GO" id="GO:0046872">
    <property type="term" value="F:metal ion binding"/>
    <property type="evidence" value="ECO:0007669"/>
    <property type="project" value="UniProtKB-KW"/>
</dbReference>
<evidence type="ECO:0000256" key="6">
    <source>
        <dbReference type="ARBA" id="ARBA00022833"/>
    </source>
</evidence>
<protein>
    <recommendedName>
        <fullName evidence="11">Cysteine--tRNA ligase, cytoplasmic</fullName>
        <ecNumber evidence="2">6.1.1.16</ecNumber>
    </recommendedName>
    <alternativeName>
        <fullName evidence="10">Cysteinyl-tRNA synthetase</fullName>
    </alternativeName>
</protein>
<dbReference type="SUPFAM" id="SSF52374">
    <property type="entry name" value="Nucleotidylyl transferase"/>
    <property type="match status" value="1"/>
</dbReference>
<dbReference type="InterPro" id="IPR009080">
    <property type="entry name" value="tRNAsynth_Ia_anticodon-bd"/>
</dbReference>
<dbReference type="GO" id="GO:0006423">
    <property type="term" value="P:cysteinyl-tRNA aminoacylation"/>
    <property type="evidence" value="ECO:0007669"/>
    <property type="project" value="InterPro"/>
</dbReference>
<proteinExistence type="inferred from homology"/>
<evidence type="ECO:0000313" key="15">
    <source>
        <dbReference type="Proteomes" id="UP000663879"/>
    </source>
</evidence>
<evidence type="ECO:0000256" key="9">
    <source>
        <dbReference type="ARBA" id="ARBA00023146"/>
    </source>
</evidence>
<keyword evidence="12" id="KW-0175">Coiled coil</keyword>
<keyword evidence="8" id="KW-0648">Protein biosynthesis</keyword>
<evidence type="ECO:0000256" key="8">
    <source>
        <dbReference type="ARBA" id="ARBA00022917"/>
    </source>
</evidence>
<comment type="caution">
    <text evidence="14">The sequence shown here is derived from an EMBL/GenBank/DDBJ whole genome shotgun (WGS) entry which is preliminary data.</text>
</comment>
<dbReference type="GO" id="GO:0005737">
    <property type="term" value="C:cytoplasm"/>
    <property type="evidence" value="ECO:0007669"/>
    <property type="project" value="TreeGrafter"/>
</dbReference>
<evidence type="ECO:0000256" key="12">
    <source>
        <dbReference type="SAM" id="Coils"/>
    </source>
</evidence>
<dbReference type="EMBL" id="CAJNOC010001981">
    <property type="protein sequence ID" value="CAF0904948.1"/>
    <property type="molecule type" value="Genomic_DNA"/>
</dbReference>
<feature type="coiled-coil region" evidence="12">
    <location>
        <begin position="628"/>
        <end position="663"/>
    </location>
</feature>
<dbReference type="GO" id="GO:0005524">
    <property type="term" value="F:ATP binding"/>
    <property type="evidence" value="ECO:0007669"/>
    <property type="project" value="UniProtKB-KW"/>
</dbReference>
<organism evidence="14 15">
    <name type="scientific">Brachionus calyciflorus</name>
    <dbReference type="NCBI Taxonomy" id="104777"/>
    <lineage>
        <taxon>Eukaryota</taxon>
        <taxon>Metazoa</taxon>
        <taxon>Spiralia</taxon>
        <taxon>Gnathifera</taxon>
        <taxon>Rotifera</taxon>
        <taxon>Eurotatoria</taxon>
        <taxon>Monogononta</taxon>
        <taxon>Pseudotrocha</taxon>
        <taxon>Ploima</taxon>
        <taxon>Brachionidae</taxon>
        <taxon>Brachionus</taxon>
    </lineage>
</organism>
<keyword evidence="3" id="KW-0436">Ligase</keyword>
<dbReference type="Gene3D" id="3.40.50.620">
    <property type="entry name" value="HUPs"/>
    <property type="match status" value="1"/>
</dbReference>
<dbReference type="NCBIfam" id="TIGR00435">
    <property type="entry name" value="cysS"/>
    <property type="match status" value="1"/>
</dbReference>
<dbReference type="Pfam" id="PF01406">
    <property type="entry name" value="tRNA-synt_1e"/>
    <property type="match status" value="1"/>
</dbReference>
<sequence>MKRALPTWQSSSKNETDELLMFNSLTRQKEIFRPLEGKHLKWYSCGPTVYDESHMGHARCFISFDILRRVLQNYFKYDITYCMNITDIDDKIIARARKNHLYEEYLKENNSLDKIIEDIKQAFILTEEKAKNEQDKDKKEMYNRLLLAVKQVLYKADVTQNKNDDLKNELLSSSTDILSTWLDKLKGRDLTDNSIFQSVPRHFEGEFHKDMAALNILPPNVLTRVSEYVPEIIEFIQNIINNGFAYESNGSVYFDTIKFSNCDNHYYAKLVPEAFGDAKALAEGEGDLSDQTTEKRNPTDFALWKLSKPGEPSWDSPWGKGRPGWHIECSAMAGAIFGTNIDIHSGGTDLKFPHHDNEIAQSEAAFCNNNWVNFFLHSGHLHIQGCKMSKSLKNFITIKDALKKYTSRQIRILFLLYQWKDTLDYSDQAMETALSFEKTCKEFFFKVKDFSRNVKFNQANDFRKFSQVEQDLLKVFLEKKSLIHKALCDSINTPTVVKEILNLISTSNTYINNNYNQETFNLVLIRDIAIYVTDLLKVFGVIESDDLIGFPTSNSGDSKSQEETLMPYLNALSKFRDDIRAEARATKQLQILNICDNLRDNVLPDLGVLIEDLTDRTVVKLCDRETLLKEREQKLLMAERKKAEELKRKQELEQAKREKEAKKAIPPHELFVKETDKYSKFDEKGFPLLDNEGKELSKAAKKKLEKLYETQVKNYNEYLESQKNKAEA</sequence>
<evidence type="ECO:0000256" key="1">
    <source>
        <dbReference type="ARBA" id="ARBA00001947"/>
    </source>
</evidence>
<evidence type="ECO:0000256" key="4">
    <source>
        <dbReference type="ARBA" id="ARBA00022723"/>
    </source>
</evidence>
<keyword evidence="4" id="KW-0479">Metal-binding</keyword>
<accession>A0A813ZXG2</accession>
<keyword evidence="6" id="KW-0862">Zinc</keyword>
<evidence type="ECO:0000256" key="2">
    <source>
        <dbReference type="ARBA" id="ARBA00012832"/>
    </source>
</evidence>
<evidence type="ECO:0000256" key="5">
    <source>
        <dbReference type="ARBA" id="ARBA00022741"/>
    </source>
</evidence>
<dbReference type="InterPro" id="IPR032678">
    <property type="entry name" value="tRNA-synt_1_cat_dom"/>
</dbReference>
<dbReference type="OrthoDB" id="438179at2759"/>
<comment type="cofactor">
    <cofactor evidence="1">
        <name>Zn(2+)</name>
        <dbReference type="ChEBI" id="CHEBI:29105"/>
    </cofactor>
</comment>
<dbReference type="HAMAP" id="MF_00041">
    <property type="entry name" value="Cys_tRNA_synth"/>
    <property type="match status" value="1"/>
</dbReference>
<evidence type="ECO:0000256" key="10">
    <source>
        <dbReference type="ARBA" id="ARBA00031499"/>
    </source>
</evidence>
<keyword evidence="15" id="KW-1185">Reference proteome</keyword>
<dbReference type="GO" id="GO:0004817">
    <property type="term" value="F:cysteine-tRNA ligase activity"/>
    <property type="evidence" value="ECO:0007669"/>
    <property type="project" value="UniProtKB-EC"/>
</dbReference>
<evidence type="ECO:0000313" key="14">
    <source>
        <dbReference type="EMBL" id="CAF0904948.1"/>
    </source>
</evidence>
<dbReference type="SUPFAM" id="SSF47323">
    <property type="entry name" value="Anticodon-binding domain of a subclass of class I aminoacyl-tRNA synthetases"/>
    <property type="match status" value="1"/>
</dbReference>
<keyword evidence="5" id="KW-0547">Nucleotide-binding</keyword>
<dbReference type="Gene3D" id="1.20.120.1910">
    <property type="entry name" value="Cysteine-tRNA ligase, C-terminal anti-codon recognition domain"/>
    <property type="match status" value="1"/>
</dbReference>
<dbReference type="PRINTS" id="PR00983">
    <property type="entry name" value="TRNASYNTHCYS"/>
</dbReference>
<evidence type="ECO:0000256" key="3">
    <source>
        <dbReference type="ARBA" id="ARBA00022598"/>
    </source>
</evidence>
<dbReference type="PANTHER" id="PTHR10890">
    <property type="entry name" value="CYSTEINYL-TRNA SYNTHETASE"/>
    <property type="match status" value="1"/>
</dbReference>
<dbReference type="InterPro" id="IPR024909">
    <property type="entry name" value="Cys-tRNA/MSH_ligase"/>
</dbReference>
<keyword evidence="7" id="KW-0067">ATP-binding</keyword>
<reference evidence="14" key="1">
    <citation type="submission" date="2021-02" db="EMBL/GenBank/DDBJ databases">
        <authorList>
            <person name="Nowell W R."/>
        </authorList>
    </citation>
    <scope>NUCLEOTIDE SEQUENCE</scope>
    <source>
        <strain evidence="14">Ploen Becks lab</strain>
    </source>
</reference>
<evidence type="ECO:0000256" key="11">
    <source>
        <dbReference type="ARBA" id="ARBA00039362"/>
    </source>
</evidence>
<dbReference type="Proteomes" id="UP000663879">
    <property type="component" value="Unassembled WGS sequence"/>
</dbReference>
<dbReference type="InterPro" id="IPR014729">
    <property type="entry name" value="Rossmann-like_a/b/a_fold"/>
</dbReference>
<dbReference type="InterPro" id="IPR015803">
    <property type="entry name" value="Cys-tRNA-ligase"/>
</dbReference>
<evidence type="ECO:0000259" key="13">
    <source>
        <dbReference type="Pfam" id="PF01406"/>
    </source>
</evidence>
<dbReference type="PANTHER" id="PTHR10890:SF3">
    <property type="entry name" value="CYSTEINE--TRNA LIGASE, CYTOPLASMIC"/>
    <property type="match status" value="1"/>
</dbReference>